<gene>
    <name evidence="2" type="ORF">P154DRAFT_243824</name>
</gene>
<protein>
    <submittedName>
        <fullName evidence="2">Uncharacterized protein</fullName>
    </submittedName>
</protein>
<evidence type="ECO:0000313" key="2">
    <source>
        <dbReference type="EMBL" id="KAF1998761.1"/>
    </source>
</evidence>
<name>A0A6A5WF39_9PLEO</name>
<dbReference type="OrthoDB" id="3774233at2759"/>
<proteinExistence type="predicted"/>
<sequence>MHRLGFFATVFWTVVCVLGGVGWAASEDTVREDRIKVFLFAEPAFFSEVAVDGWKDACVSLDNNLIDGSAQSILIGGHSVPAVYNRTDNWYCNFWDNYSCVGPDTAKLTFADGVNNLASVGWHTKIHAVQCLNGSG</sequence>
<dbReference type="EMBL" id="ML977601">
    <property type="protein sequence ID" value="KAF1998761.1"/>
    <property type="molecule type" value="Genomic_DNA"/>
</dbReference>
<evidence type="ECO:0000256" key="1">
    <source>
        <dbReference type="SAM" id="SignalP"/>
    </source>
</evidence>
<dbReference type="AlphaFoldDB" id="A0A6A5WF39"/>
<feature type="signal peptide" evidence="1">
    <location>
        <begin position="1"/>
        <end position="24"/>
    </location>
</feature>
<keyword evidence="3" id="KW-1185">Reference proteome</keyword>
<accession>A0A6A5WF39</accession>
<feature type="chain" id="PRO_5025684074" evidence="1">
    <location>
        <begin position="25"/>
        <end position="136"/>
    </location>
</feature>
<keyword evidence="1" id="KW-0732">Signal</keyword>
<organism evidence="2 3">
    <name type="scientific">Amniculicola lignicola CBS 123094</name>
    <dbReference type="NCBI Taxonomy" id="1392246"/>
    <lineage>
        <taxon>Eukaryota</taxon>
        <taxon>Fungi</taxon>
        <taxon>Dikarya</taxon>
        <taxon>Ascomycota</taxon>
        <taxon>Pezizomycotina</taxon>
        <taxon>Dothideomycetes</taxon>
        <taxon>Pleosporomycetidae</taxon>
        <taxon>Pleosporales</taxon>
        <taxon>Amniculicolaceae</taxon>
        <taxon>Amniculicola</taxon>
    </lineage>
</organism>
<dbReference type="Proteomes" id="UP000799779">
    <property type="component" value="Unassembled WGS sequence"/>
</dbReference>
<evidence type="ECO:0000313" key="3">
    <source>
        <dbReference type="Proteomes" id="UP000799779"/>
    </source>
</evidence>
<reference evidence="2" key="1">
    <citation type="journal article" date="2020" name="Stud. Mycol.">
        <title>101 Dothideomycetes genomes: a test case for predicting lifestyles and emergence of pathogens.</title>
        <authorList>
            <person name="Haridas S."/>
            <person name="Albert R."/>
            <person name="Binder M."/>
            <person name="Bloem J."/>
            <person name="Labutti K."/>
            <person name="Salamov A."/>
            <person name="Andreopoulos B."/>
            <person name="Baker S."/>
            <person name="Barry K."/>
            <person name="Bills G."/>
            <person name="Bluhm B."/>
            <person name="Cannon C."/>
            <person name="Castanera R."/>
            <person name="Culley D."/>
            <person name="Daum C."/>
            <person name="Ezra D."/>
            <person name="Gonzalez J."/>
            <person name="Henrissat B."/>
            <person name="Kuo A."/>
            <person name="Liang C."/>
            <person name="Lipzen A."/>
            <person name="Lutzoni F."/>
            <person name="Magnuson J."/>
            <person name="Mondo S."/>
            <person name="Nolan M."/>
            <person name="Ohm R."/>
            <person name="Pangilinan J."/>
            <person name="Park H.-J."/>
            <person name="Ramirez L."/>
            <person name="Alfaro M."/>
            <person name="Sun H."/>
            <person name="Tritt A."/>
            <person name="Yoshinaga Y."/>
            <person name="Zwiers L.-H."/>
            <person name="Turgeon B."/>
            <person name="Goodwin S."/>
            <person name="Spatafora J."/>
            <person name="Crous P."/>
            <person name="Grigoriev I."/>
        </authorList>
    </citation>
    <scope>NUCLEOTIDE SEQUENCE</scope>
    <source>
        <strain evidence="2">CBS 123094</strain>
    </source>
</reference>